<name>A0ABQ7EJ02_BRACR</name>
<accession>A0ABQ7EJ02</accession>
<dbReference type="EMBL" id="QGKV02000299">
    <property type="protein sequence ID" value="KAF3596645.1"/>
    <property type="molecule type" value="Genomic_DNA"/>
</dbReference>
<gene>
    <name evidence="1" type="ORF">DY000_02021138</name>
</gene>
<keyword evidence="2" id="KW-1185">Reference proteome</keyword>
<evidence type="ECO:0000313" key="1">
    <source>
        <dbReference type="EMBL" id="KAF3596645.1"/>
    </source>
</evidence>
<dbReference type="Proteomes" id="UP000266723">
    <property type="component" value="Unassembled WGS sequence"/>
</dbReference>
<organism evidence="1 2">
    <name type="scientific">Brassica cretica</name>
    <name type="common">Mustard</name>
    <dbReference type="NCBI Taxonomy" id="69181"/>
    <lineage>
        <taxon>Eukaryota</taxon>
        <taxon>Viridiplantae</taxon>
        <taxon>Streptophyta</taxon>
        <taxon>Embryophyta</taxon>
        <taxon>Tracheophyta</taxon>
        <taxon>Spermatophyta</taxon>
        <taxon>Magnoliopsida</taxon>
        <taxon>eudicotyledons</taxon>
        <taxon>Gunneridae</taxon>
        <taxon>Pentapetalae</taxon>
        <taxon>rosids</taxon>
        <taxon>malvids</taxon>
        <taxon>Brassicales</taxon>
        <taxon>Brassicaceae</taxon>
        <taxon>Brassiceae</taxon>
        <taxon>Brassica</taxon>
    </lineage>
</organism>
<sequence>MVSKDTGNTHVPSFLRGYAKVELLTISELIISEPQDIVSVCTGMETDIKMEKNWCYVFCVHKEAPTNGLILFI</sequence>
<protein>
    <submittedName>
        <fullName evidence="1">Uncharacterized protein</fullName>
    </submittedName>
</protein>
<comment type="caution">
    <text evidence="1">The sequence shown here is derived from an EMBL/GenBank/DDBJ whole genome shotgun (WGS) entry which is preliminary data.</text>
</comment>
<evidence type="ECO:0000313" key="2">
    <source>
        <dbReference type="Proteomes" id="UP000266723"/>
    </source>
</evidence>
<reference evidence="1 2" key="1">
    <citation type="journal article" date="2020" name="BMC Genomics">
        <title>Intraspecific diversification of the crop wild relative Brassica cretica Lam. using demographic model selection.</title>
        <authorList>
            <person name="Kioukis A."/>
            <person name="Michalopoulou V.A."/>
            <person name="Briers L."/>
            <person name="Pirintsos S."/>
            <person name="Studholme D.J."/>
            <person name="Pavlidis P."/>
            <person name="Sarris P.F."/>
        </authorList>
    </citation>
    <scope>NUCLEOTIDE SEQUENCE [LARGE SCALE GENOMIC DNA]</scope>
    <source>
        <strain evidence="2">cv. PFS-1207/04</strain>
    </source>
</reference>
<proteinExistence type="predicted"/>